<evidence type="ECO:0000313" key="1">
    <source>
        <dbReference type="EMBL" id="TWI29739.1"/>
    </source>
</evidence>
<keyword evidence="2" id="KW-1185">Reference proteome</keyword>
<reference evidence="1 2" key="1">
    <citation type="journal article" date="2015" name="Stand. Genomic Sci.">
        <title>Genomic Encyclopedia of Bacterial and Archaeal Type Strains, Phase III: the genomes of soil and plant-associated and newly described type strains.</title>
        <authorList>
            <person name="Whitman W.B."/>
            <person name="Woyke T."/>
            <person name="Klenk H.P."/>
            <person name="Zhou Y."/>
            <person name="Lilburn T.G."/>
            <person name="Beck B.J."/>
            <person name="De Vos P."/>
            <person name="Vandamme P."/>
            <person name="Eisen J.A."/>
            <person name="Garrity G."/>
            <person name="Hugenholtz P."/>
            <person name="Kyrpides N.C."/>
        </authorList>
    </citation>
    <scope>NUCLEOTIDE SEQUENCE [LARGE SCALE GENOMIC DNA]</scope>
    <source>
        <strain evidence="1 2">CGMCC 1.5364</strain>
    </source>
</reference>
<comment type="caution">
    <text evidence="1">The sequence shown here is derived from an EMBL/GenBank/DDBJ whole genome shotgun (WGS) entry which is preliminary data.</text>
</comment>
<protein>
    <recommendedName>
        <fullName evidence="3">Phage tail tube protein</fullName>
    </recommendedName>
</protein>
<dbReference type="EMBL" id="VLKU01000013">
    <property type="protein sequence ID" value="TWI29739.1"/>
    <property type="molecule type" value="Genomic_DNA"/>
</dbReference>
<dbReference type="RefSeq" id="WP_145399617.1">
    <property type="nucleotide sequence ID" value="NZ_VLKU01000013.1"/>
</dbReference>
<evidence type="ECO:0008006" key="3">
    <source>
        <dbReference type="Google" id="ProtNLM"/>
    </source>
</evidence>
<dbReference type="Proteomes" id="UP000316225">
    <property type="component" value="Unassembled WGS sequence"/>
</dbReference>
<dbReference type="OrthoDB" id="7774124at2"/>
<name>A0A562NC40_9RHOB</name>
<proteinExistence type="predicted"/>
<accession>A0A562NC40</accession>
<organism evidence="1 2">
    <name type="scientific">Paracoccus sulfuroxidans</name>
    <dbReference type="NCBI Taxonomy" id="384678"/>
    <lineage>
        <taxon>Bacteria</taxon>
        <taxon>Pseudomonadati</taxon>
        <taxon>Pseudomonadota</taxon>
        <taxon>Alphaproteobacteria</taxon>
        <taxon>Rhodobacterales</taxon>
        <taxon>Paracoccaceae</taxon>
        <taxon>Paracoccus</taxon>
    </lineage>
</organism>
<gene>
    <name evidence="1" type="ORF">IQ24_03556</name>
</gene>
<evidence type="ECO:0000313" key="2">
    <source>
        <dbReference type="Proteomes" id="UP000316225"/>
    </source>
</evidence>
<sequence>MAVPELQYRGDILVMVAWDPALPLAHVPWCGATSIDLTIDNEMKETKVGDCDDWSIPVVTSTAYGAQNVSATVNATLTRAGRDQLIRAVLDQRQLPMRFHLVGAATGEIEYIDGLAKLPSLNITALGNLEGDSIAYTLNLRFDGGVEITEAA</sequence>
<dbReference type="AlphaFoldDB" id="A0A562NC40"/>